<protein>
    <submittedName>
        <fullName evidence="2">Uncharacterized protein</fullName>
    </submittedName>
</protein>
<feature type="transmembrane region" description="Helical" evidence="1">
    <location>
        <begin position="56"/>
        <end position="76"/>
    </location>
</feature>
<name>A0A4V3FEC5_9BACT</name>
<evidence type="ECO:0000313" key="3">
    <source>
        <dbReference type="Proteomes" id="UP000295662"/>
    </source>
</evidence>
<keyword evidence="1" id="KW-0812">Transmembrane</keyword>
<comment type="caution">
    <text evidence="2">The sequence shown here is derived from an EMBL/GenBank/DDBJ whole genome shotgun (WGS) entry which is preliminary data.</text>
</comment>
<organism evidence="2 3">
    <name type="scientific">Prosthecobacter fusiformis</name>
    <dbReference type="NCBI Taxonomy" id="48464"/>
    <lineage>
        <taxon>Bacteria</taxon>
        <taxon>Pseudomonadati</taxon>
        <taxon>Verrucomicrobiota</taxon>
        <taxon>Verrucomicrobiia</taxon>
        <taxon>Verrucomicrobiales</taxon>
        <taxon>Verrucomicrobiaceae</taxon>
        <taxon>Prosthecobacter</taxon>
    </lineage>
</organism>
<keyword evidence="1" id="KW-1133">Transmembrane helix</keyword>
<keyword evidence="3" id="KW-1185">Reference proteome</keyword>
<feature type="transmembrane region" description="Helical" evidence="1">
    <location>
        <begin position="21"/>
        <end position="41"/>
    </location>
</feature>
<gene>
    <name evidence="2" type="ORF">EI77_03557</name>
</gene>
<dbReference type="Proteomes" id="UP000295662">
    <property type="component" value="Unassembled WGS sequence"/>
</dbReference>
<sequence length="80" mass="9139">MKLLDRYFGKLKYVYTQRCGCSFMLALFAYFVIAIALWLSVANEPKRPRTEADDLAGAQLSGAVFLFCFLVVPILLRKKQ</sequence>
<evidence type="ECO:0000313" key="2">
    <source>
        <dbReference type="EMBL" id="TDU66463.1"/>
    </source>
</evidence>
<keyword evidence="1" id="KW-0472">Membrane</keyword>
<accession>A0A4V3FEC5</accession>
<dbReference type="EMBL" id="SOCA01000008">
    <property type="protein sequence ID" value="TDU66463.1"/>
    <property type="molecule type" value="Genomic_DNA"/>
</dbReference>
<dbReference type="AlphaFoldDB" id="A0A4V3FEC5"/>
<reference evidence="2 3" key="1">
    <citation type="submission" date="2019-03" db="EMBL/GenBank/DDBJ databases">
        <title>Genomic Encyclopedia of Archaeal and Bacterial Type Strains, Phase II (KMG-II): from individual species to whole genera.</title>
        <authorList>
            <person name="Goeker M."/>
        </authorList>
    </citation>
    <scope>NUCLEOTIDE SEQUENCE [LARGE SCALE GENOMIC DNA]</scope>
    <source>
        <strain evidence="2 3">ATCC 25309</strain>
    </source>
</reference>
<evidence type="ECO:0000256" key="1">
    <source>
        <dbReference type="SAM" id="Phobius"/>
    </source>
</evidence>
<proteinExistence type="predicted"/>